<protein>
    <recommendedName>
        <fullName evidence="5">Putative NADH dehydrogenase/NAD(P)H nitroreductase O9X88_16080</fullName>
        <ecNumber evidence="5">1.-.-.-</ecNumber>
    </recommendedName>
</protein>
<dbReference type="Proteomes" id="UP001151018">
    <property type="component" value="Unassembled WGS sequence"/>
</dbReference>
<dbReference type="PANTHER" id="PTHR43543:SF1">
    <property type="entry name" value="MALONIC SEMIALDEHYDE REDUCTASE RUTE-RELATED"/>
    <property type="match status" value="1"/>
</dbReference>
<evidence type="ECO:0000256" key="1">
    <source>
        <dbReference type="ARBA" id="ARBA00022630"/>
    </source>
</evidence>
<evidence type="ECO:0000313" key="7">
    <source>
        <dbReference type="EMBL" id="MCZ7939073.1"/>
    </source>
</evidence>
<sequence>MTKALDDNVLDNGALDDAALATLFTEARTHNGWTDKPIGDETLKALYDLTKMGPTSANCSPARFVFVRSPEAKEKLRPALSSGNLEKTMAAPVTVIAAIDGEFYEKLPELFPHADARSWFTSSPDVAEETAFRNATLQAGYLILAARALGLDTGAMSGFDKAKVDAAFFAGTTWKSNFLINLGYGDPSKLFGRLPRLGFEDACLLA</sequence>
<dbReference type="SUPFAM" id="SSF55469">
    <property type="entry name" value="FMN-dependent nitroreductase-like"/>
    <property type="match status" value="1"/>
</dbReference>
<gene>
    <name evidence="7" type="ORF">O9X88_16080</name>
</gene>
<evidence type="ECO:0000256" key="5">
    <source>
        <dbReference type="HAMAP-Rule" id="MF_01204"/>
    </source>
</evidence>
<comment type="cofactor">
    <cofactor evidence="5">
        <name>FMN</name>
        <dbReference type="ChEBI" id="CHEBI:58210"/>
    </cofactor>
</comment>
<dbReference type="InterPro" id="IPR000415">
    <property type="entry name" value="Nitroreductase-like"/>
</dbReference>
<dbReference type="EC" id="1.-.-.-" evidence="5"/>
<dbReference type="Pfam" id="PF00881">
    <property type="entry name" value="Nitroreductase"/>
    <property type="match status" value="1"/>
</dbReference>
<evidence type="ECO:0000313" key="8">
    <source>
        <dbReference type="Proteomes" id="UP001151018"/>
    </source>
</evidence>
<dbReference type="PANTHER" id="PTHR43543">
    <property type="entry name" value="MALONIC SEMIALDEHYDE REDUCTASE RUTE-RELATED"/>
    <property type="match status" value="1"/>
</dbReference>
<evidence type="ECO:0000259" key="6">
    <source>
        <dbReference type="Pfam" id="PF00881"/>
    </source>
</evidence>
<keyword evidence="4 5" id="KW-0560">Oxidoreductase</keyword>
<feature type="domain" description="Nitroreductase" evidence="6">
    <location>
        <begin position="32"/>
        <end position="184"/>
    </location>
</feature>
<dbReference type="GeneID" id="79862303"/>
<keyword evidence="1 5" id="KW-0285">Flavoprotein</keyword>
<comment type="caution">
    <text evidence="7">The sequence shown here is derived from an EMBL/GenBank/DDBJ whole genome shotgun (WGS) entry which is preliminary data.</text>
</comment>
<dbReference type="EMBL" id="JAPZLR010000010">
    <property type="protein sequence ID" value="MCZ7939073.1"/>
    <property type="molecule type" value="Genomic_DNA"/>
</dbReference>
<proteinExistence type="inferred from homology"/>
<dbReference type="GO" id="GO:0016491">
    <property type="term" value="F:oxidoreductase activity"/>
    <property type="evidence" value="ECO:0007669"/>
    <property type="project" value="UniProtKB-UniRule"/>
</dbReference>
<evidence type="ECO:0000256" key="2">
    <source>
        <dbReference type="ARBA" id="ARBA00022643"/>
    </source>
</evidence>
<dbReference type="RefSeq" id="WP_269833960.1">
    <property type="nucleotide sequence ID" value="NZ_JAPZLN010000001.1"/>
</dbReference>
<dbReference type="InterPro" id="IPR023936">
    <property type="entry name" value="RutE-like"/>
</dbReference>
<dbReference type="CDD" id="cd02148">
    <property type="entry name" value="RutE-like"/>
    <property type="match status" value="1"/>
</dbReference>
<evidence type="ECO:0000256" key="3">
    <source>
        <dbReference type="ARBA" id="ARBA00022857"/>
    </source>
</evidence>
<dbReference type="InterPro" id="IPR050461">
    <property type="entry name" value="Nitroreductase_HadB/RutE"/>
</dbReference>
<evidence type="ECO:0000256" key="4">
    <source>
        <dbReference type="ARBA" id="ARBA00023002"/>
    </source>
</evidence>
<keyword evidence="3 5" id="KW-0521">NADP</keyword>
<dbReference type="InterPro" id="IPR029479">
    <property type="entry name" value="Nitroreductase"/>
</dbReference>
<dbReference type="NCBIfam" id="NF003768">
    <property type="entry name" value="PRK05365.1"/>
    <property type="match status" value="1"/>
</dbReference>
<keyword evidence="5" id="KW-0520">NAD</keyword>
<dbReference type="HAMAP" id="MF_01204">
    <property type="entry name" value="Oxidoreductase_RutE_HadB"/>
    <property type="match status" value="1"/>
</dbReference>
<accession>A0A9X3KRW6</accession>
<organism evidence="7 8">
    <name type="scientific">Agrobacterium salinitolerans</name>
    <dbReference type="NCBI Taxonomy" id="1183413"/>
    <lineage>
        <taxon>Bacteria</taxon>
        <taxon>Pseudomonadati</taxon>
        <taxon>Pseudomonadota</taxon>
        <taxon>Alphaproteobacteria</taxon>
        <taxon>Hyphomicrobiales</taxon>
        <taxon>Rhizobiaceae</taxon>
        <taxon>Rhizobium/Agrobacterium group</taxon>
        <taxon>Agrobacterium</taxon>
    </lineage>
</organism>
<dbReference type="Gene3D" id="3.40.109.10">
    <property type="entry name" value="NADH Oxidase"/>
    <property type="match status" value="1"/>
</dbReference>
<dbReference type="AlphaFoldDB" id="A0A9X3KRW6"/>
<keyword evidence="2 5" id="KW-0288">FMN</keyword>
<reference evidence="7" key="1">
    <citation type="submission" date="2022-12" db="EMBL/GenBank/DDBJ databases">
        <title>Draft genome sequences of 22 rhizogenic Agrobacterium biovar 1 strains, the causative agent of hairy root disease.</title>
        <authorList>
            <person name="Kim N."/>
            <person name="Vargas P."/>
            <person name="Rediers H."/>
        </authorList>
    </citation>
    <scope>NUCLEOTIDE SEQUENCE</scope>
    <source>
        <strain evidence="7">ST15.13.006</strain>
    </source>
</reference>
<name>A0A9X3KRW6_9HYPH</name>
<comment type="similarity">
    <text evidence="5">Belongs to the nitroreductase family. HadB/RutE subfamily.</text>
</comment>